<comment type="caution">
    <text evidence="3">The sequence shown here is derived from an EMBL/GenBank/DDBJ whole genome shotgun (WGS) entry which is preliminary data.</text>
</comment>
<dbReference type="PANTHER" id="PTHR23022">
    <property type="entry name" value="TRANSPOSABLE ELEMENT-RELATED"/>
    <property type="match status" value="1"/>
</dbReference>
<dbReference type="Gene3D" id="3.30.420.10">
    <property type="entry name" value="Ribonuclease H-like superfamily/Ribonuclease H"/>
    <property type="match status" value="1"/>
</dbReference>
<dbReference type="GO" id="GO:0015074">
    <property type="term" value="P:DNA integration"/>
    <property type="evidence" value="ECO:0007669"/>
    <property type="project" value="InterPro"/>
</dbReference>
<dbReference type="GO" id="GO:0003677">
    <property type="term" value="F:DNA binding"/>
    <property type="evidence" value="ECO:0007669"/>
    <property type="project" value="InterPro"/>
</dbReference>
<dbReference type="OrthoDB" id="8060176at2759"/>
<dbReference type="AlphaFoldDB" id="A0A4Y2UY52"/>
<accession>A0A4Y2UY52</accession>
<dbReference type="InterPro" id="IPR052338">
    <property type="entry name" value="Transposase_5"/>
</dbReference>
<keyword evidence="4" id="KW-1185">Reference proteome</keyword>
<reference evidence="3 4" key="1">
    <citation type="journal article" date="2019" name="Sci. Rep.">
        <title>Orb-weaving spider Araneus ventricosus genome elucidates the spidroin gene catalogue.</title>
        <authorList>
            <person name="Kono N."/>
            <person name="Nakamura H."/>
            <person name="Ohtoshi R."/>
            <person name="Moran D.A.P."/>
            <person name="Shinohara A."/>
            <person name="Yoshida Y."/>
            <person name="Fujiwara M."/>
            <person name="Mori M."/>
            <person name="Tomita M."/>
            <person name="Arakawa K."/>
        </authorList>
    </citation>
    <scope>NUCLEOTIDE SEQUENCE [LARGE SCALE GENOMIC DNA]</scope>
</reference>
<dbReference type="InterPro" id="IPR009057">
    <property type="entry name" value="Homeodomain-like_sf"/>
</dbReference>
<dbReference type="InterPro" id="IPR036397">
    <property type="entry name" value="RNaseH_sf"/>
</dbReference>
<organism evidence="3 4">
    <name type="scientific">Araneus ventricosus</name>
    <name type="common">Orbweaver spider</name>
    <name type="synonym">Epeira ventricosa</name>
    <dbReference type="NCBI Taxonomy" id="182803"/>
    <lineage>
        <taxon>Eukaryota</taxon>
        <taxon>Metazoa</taxon>
        <taxon>Ecdysozoa</taxon>
        <taxon>Arthropoda</taxon>
        <taxon>Chelicerata</taxon>
        <taxon>Arachnida</taxon>
        <taxon>Araneae</taxon>
        <taxon>Araneomorphae</taxon>
        <taxon>Entelegynae</taxon>
        <taxon>Araneoidea</taxon>
        <taxon>Araneidae</taxon>
        <taxon>Araneus</taxon>
    </lineage>
</organism>
<proteinExistence type="predicted"/>
<dbReference type="SUPFAM" id="SSF46689">
    <property type="entry name" value="Homeodomain-like"/>
    <property type="match status" value="1"/>
</dbReference>
<sequence>MGKAADLSEFDRGQIVMARRLGTSISEIARLVGCSRSAVVSIHAKWIIDCNTSSRCQGVGRPRVIKGKGPRRLSRFAKQNRRQTVAQLTAPYNAGPSASVSEHMVQRTLLDMGLCSKRPTRVPLLTKRHRQLRLQWAWEHRDWTMVEWKRVAWSDESRFLIHHVDGRVRVHHLPGEQFVPSCTAGHTQAGGGGIMLWGSSHGRIWDP</sequence>
<evidence type="ECO:0000313" key="3">
    <source>
        <dbReference type="EMBL" id="GBO17338.1"/>
    </source>
</evidence>
<dbReference type="InterPro" id="IPR002492">
    <property type="entry name" value="Transposase_Tc1-like"/>
</dbReference>
<name>A0A4Y2UY52_ARAVE</name>
<gene>
    <name evidence="3" type="ORF">AVEN_137104_1</name>
</gene>
<dbReference type="EMBL" id="BGPR01041098">
    <property type="protein sequence ID" value="GBO17338.1"/>
    <property type="molecule type" value="Genomic_DNA"/>
</dbReference>
<dbReference type="PANTHER" id="PTHR23022:SF135">
    <property type="entry name" value="SI:DKEY-77F5.3"/>
    <property type="match status" value="1"/>
</dbReference>
<feature type="domain" description="Transposase Tc1-like" evidence="2">
    <location>
        <begin position="71"/>
        <end position="142"/>
    </location>
</feature>
<protein>
    <recommendedName>
        <fullName evidence="2">Transposase Tc1-like domain-containing protein</fullName>
    </recommendedName>
</protein>
<comment type="subcellular location">
    <subcellularLocation>
        <location evidence="1">Nucleus</location>
    </subcellularLocation>
</comment>
<dbReference type="GO" id="GO:0005634">
    <property type="term" value="C:nucleus"/>
    <property type="evidence" value="ECO:0007669"/>
    <property type="project" value="UniProtKB-SubCell"/>
</dbReference>
<dbReference type="Pfam" id="PF01498">
    <property type="entry name" value="HTH_Tnp_Tc3_2"/>
    <property type="match status" value="1"/>
</dbReference>
<evidence type="ECO:0000259" key="2">
    <source>
        <dbReference type="Pfam" id="PF01498"/>
    </source>
</evidence>
<evidence type="ECO:0000256" key="1">
    <source>
        <dbReference type="ARBA" id="ARBA00004123"/>
    </source>
</evidence>
<dbReference type="GO" id="GO:0006313">
    <property type="term" value="P:DNA transposition"/>
    <property type="evidence" value="ECO:0007669"/>
    <property type="project" value="InterPro"/>
</dbReference>
<evidence type="ECO:0000313" key="4">
    <source>
        <dbReference type="Proteomes" id="UP000499080"/>
    </source>
</evidence>
<dbReference type="Gene3D" id="1.10.10.60">
    <property type="entry name" value="Homeodomain-like"/>
    <property type="match status" value="1"/>
</dbReference>
<dbReference type="Proteomes" id="UP000499080">
    <property type="component" value="Unassembled WGS sequence"/>
</dbReference>